<feature type="transmembrane region" description="Helical" evidence="1">
    <location>
        <begin position="120"/>
        <end position="144"/>
    </location>
</feature>
<dbReference type="AlphaFoldDB" id="A0A0A9DYN0"/>
<dbReference type="EMBL" id="GBRH01209028">
    <property type="protein sequence ID" value="JAD88867.1"/>
    <property type="molecule type" value="Transcribed_RNA"/>
</dbReference>
<keyword evidence="1" id="KW-1133">Transmembrane helix</keyword>
<dbReference type="PANTHER" id="PTHR11697">
    <property type="entry name" value="GENERAL TRANSCRIPTION FACTOR 2-RELATED ZINC FINGER PROTEIN"/>
    <property type="match status" value="1"/>
</dbReference>
<name>A0A0A9DYN0_ARUDO</name>
<reference evidence="2" key="1">
    <citation type="submission" date="2014-09" db="EMBL/GenBank/DDBJ databases">
        <authorList>
            <person name="Magalhaes I.L.F."/>
            <person name="Oliveira U."/>
            <person name="Santos F.R."/>
            <person name="Vidigal T.H.D.A."/>
            <person name="Brescovit A.D."/>
            <person name="Santos A.J."/>
        </authorList>
    </citation>
    <scope>NUCLEOTIDE SEQUENCE</scope>
    <source>
        <tissue evidence="2">Shoot tissue taken approximately 20 cm above the soil surface</tissue>
    </source>
</reference>
<evidence type="ECO:0000256" key="1">
    <source>
        <dbReference type="SAM" id="Phobius"/>
    </source>
</evidence>
<dbReference type="InterPro" id="IPR055298">
    <property type="entry name" value="AtLOH3-like"/>
</dbReference>
<organism evidence="2">
    <name type="scientific">Arundo donax</name>
    <name type="common">Giant reed</name>
    <name type="synonym">Donax arundinaceus</name>
    <dbReference type="NCBI Taxonomy" id="35708"/>
    <lineage>
        <taxon>Eukaryota</taxon>
        <taxon>Viridiplantae</taxon>
        <taxon>Streptophyta</taxon>
        <taxon>Embryophyta</taxon>
        <taxon>Tracheophyta</taxon>
        <taxon>Spermatophyta</taxon>
        <taxon>Magnoliopsida</taxon>
        <taxon>Liliopsida</taxon>
        <taxon>Poales</taxon>
        <taxon>Poaceae</taxon>
        <taxon>PACMAD clade</taxon>
        <taxon>Arundinoideae</taxon>
        <taxon>Arundineae</taxon>
        <taxon>Arundo</taxon>
    </lineage>
</organism>
<proteinExistence type="predicted"/>
<reference evidence="2" key="2">
    <citation type="journal article" date="2015" name="Data Brief">
        <title>Shoot transcriptome of the giant reed, Arundo donax.</title>
        <authorList>
            <person name="Barrero R.A."/>
            <person name="Guerrero F.D."/>
            <person name="Moolhuijzen P."/>
            <person name="Goolsby J.A."/>
            <person name="Tidwell J."/>
            <person name="Bellgard S.E."/>
            <person name="Bellgard M.I."/>
        </authorList>
    </citation>
    <scope>NUCLEOTIDE SEQUENCE</scope>
    <source>
        <tissue evidence="2">Shoot tissue taken approximately 20 cm above the soil surface</tissue>
    </source>
</reference>
<dbReference type="PANTHER" id="PTHR11697:SF230">
    <property type="entry name" value="ZINC FINGER, MYM DOMAIN CONTAINING 1"/>
    <property type="match status" value="1"/>
</dbReference>
<evidence type="ECO:0000313" key="2">
    <source>
        <dbReference type="EMBL" id="JAD88867.1"/>
    </source>
</evidence>
<accession>A0A0A9DYN0</accession>
<protein>
    <submittedName>
        <fullName evidence="2">Uncharacterized protein</fullName>
    </submittedName>
</protein>
<sequence length="149" mass="17600">MAQKSDWPRIRAMVLVLESFDFIFSAHLMVTILGYTNDFSLCLQRRDQDILNALSIVSVAKNKMQQLRSDGWGVFLQRVNLFCNKHDIKFLKWMIIMCLLEDQLGLFQSKQMMITLEEKYILASLIELFKSLILGLMRLIWSYFLVWKP</sequence>
<feature type="transmembrane region" description="Helical" evidence="1">
    <location>
        <begin position="12"/>
        <end position="35"/>
    </location>
</feature>
<keyword evidence="1" id="KW-0472">Membrane</keyword>
<keyword evidence="1" id="KW-0812">Transmembrane</keyword>